<feature type="compositionally biased region" description="Pro residues" evidence="2">
    <location>
        <begin position="42"/>
        <end position="54"/>
    </location>
</feature>
<dbReference type="GO" id="GO:0001671">
    <property type="term" value="F:ATPase activator activity"/>
    <property type="evidence" value="ECO:0007669"/>
    <property type="project" value="InterPro"/>
</dbReference>
<dbReference type="InterPro" id="IPR015310">
    <property type="entry name" value="AHSA1-like_N"/>
</dbReference>
<proteinExistence type="inferred from homology"/>
<feature type="compositionally biased region" description="Low complexity" evidence="2">
    <location>
        <begin position="782"/>
        <end position="797"/>
    </location>
</feature>
<feature type="region of interest" description="Disordered" evidence="2">
    <location>
        <begin position="1"/>
        <end position="83"/>
    </location>
</feature>
<evidence type="ECO:0000256" key="2">
    <source>
        <dbReference type="SAM" id="MobiDB-lite"/>
    </source>
</evidence>
<evidence type="ECO:0000313" key="4">
    <source>
        <dbReference type="EMBL" id="KAL1515071.1"/>
    </source>
</evidence>
<dbReference type="Pfam" id="PF09229">
    <property type="entry name" value="Aha1_N"/>
    <property type="match status" value="1"/>
</dbReference>
<sequence length="1101" mass="116809">MPTPSSSNVEQRRHTGSPPATVTVRAPPSEIWPQQQHLTSLPSPPPLLPPPPPAESARASGGAGLPAFAGRPRFESSAAPSRFSHRATATLAASAVRYTCPFGSVHVQRDAPSREGLHRHLGGRAKPPHGAAAFPPAEGAAGLRGRAAALSSGGSELVCAAAAASFFFFGLCDAGASAAAVAGLWRFCEIFRRCSPLKRARSCFAPDRCSTGSHVFSEEEYPSHLIRYCVRPLICRLPKIASTLYSPSGSSDSSEDPMRPEGCWTPPPQPRSLWPGLMRPFAPLAAATPVAVSSKPRETATRYGGGVAMLPGLGGLPPEDAAESAAKLGSGEPPSSRRARSMFEIPDEQQMIKDGEAMIEKVSATVRWLRTEGTDVRCTAHVLGCVSDVFPTFGATLDARQLARGHVVGVWVVPPFIVKDLIKDDKHARLAWRQTRGRLGPFLKNDLWRRIDREVQQGRPVDWKAMGLQQENLVVVKVRLPWRQLTADLAKKITRKNAVLAARTAYKLTTRENVWYVAVTLWPFKWSWLIAWGLLVTLVRISQLATASVVPVTVYDDLTLLLANAACIGFSLKYRSEADEALGSAQSFKIAGSVALRKGKLDIAVEQYSHGAEEAAKLARMTYLNRSFMLRGAEVRIACLNNAAIVRLKQREWAEAVTCATSVLEICAADGALGGVSRPLAQAKALFRRAVAEAKLDQVKAATEDLMAAQRLVPEDREVVGLLRVLLWGEERRKRREAREAEDEETAGDVLSHEEAARAAAAYAAVRDPKQASEASSFTEWAGEAAEAAPPAGPSGEATDEAVAPAEAPTSAASAAAASKAGAPAEAKKAAAPAEAKKAAAPAEAKKAAAPAEAKKAAAPAEAKKAAAPAEAKKAAAPAEAKKAAAPAEAKKAAAPAEAKKAAAPAEAKKAAAPAEAKKAAAPAEAKQPATPAVKQEATAKAAAPAVIQRFALSKDWLTRRLTKLLCQGEDGDLVATTGVRSFTGEACTKTNLRGAHVHVFDLSFEIEWQAARVAGVVCEGRLVFGEVSSELDVEEYEISIVYDASSDRPAPQSGTEQEQALAALIGPLRPKAALAADGVLTQHIWRQLISFKESFPKLEL</sequence>
<gene>
    <name evidence="4" type="ORF">AB1Y20_004136</name>
</gene>
<dbReference type="EMBL" id="JBGBPQ010000012">
    <property type="protein sequence ID" value="KAL1515071.1"/>
    <property type="molecule type" value="Genomic_DNA"/>
</dbReference>
<dbReference type="PANTHER" id="PTHR48125:SF10">
    <property type="entry name" value="OS12G0136300 PROTEIN"/>
    <property type="match status" value="1"/>
</dbReference>
<dbReference type="SUPFAM" id="SSF48452">
    <property type="entry name" value="TPR-like"/>
    <property type="match status" value="1"/>
</dbReference>
<dbReference type="InterPro" id="IPR036338">
    <property type="entry name" value="Aha1"/>
</dbReference>
<dbReference type="AlphaFoldDB" id="A0AB34J950"/>
<dbReference type="InterPro" id="IPR019734">
    <property type="entry name" value="TPR_rpt"/>
</dbReference>
<evidence type="ECO:0000256" key="1">
    <source>
        <dbReference type="ARBA" id="ARBA00006817"/>
    </source>
</evidence>
<protein>
    <recommendedName>
        <fullName evidence="3">Activator of Hsp90 ATPase AHSA1-like N-terminal domain-containing protein</fullName>
    </recommendedName>
</protein>
<feature type="domain" description="Activator of Hsp90 ATPase AHSA1-like N-terminal" evidence="3">
    <location>
        <begin position="954"/>
        <end position="1049"/>
    </location>
</feature>
<dbReference type="SUPFAM" id="SSF103111">
    <property type="entry name" value="Activator of Hsp90 ATPase, Aha1"/>
    <property type="match status" value="1"/>
</dbReference>
<dbReference type="GO" id="GO:0051087">
    <property type="term" value="F:protein-folding chaperone binding"/>
    <property type="evidence" value="ECO:0007669"/>
    <property type="project" value="InterPro"/>
</dbReference>
<dbReference type="InterPro" id="IPR011990">
    <property type="entry name" value="TPR-like_helical_dom_sf"/>
</dbReference>
<name>A0AB34J950_PRYPA</name>
<feature type="compositionally biased region" description="Low complexity" evidence="2">
    <location>
        <begin position="804"/>
        <end position="817"/>
    </location>
</feature>
<feature type="region of interest" description="Disordered" evidence="2">
    <location>
        <begin position="314"/>
        <end position="338"/>
    </location>
</feature>
<keyword evidence="5" id="KW-1185">Reference proteome</keyword>
<comment type="similarity">
    <text evidence="1">Belongs to the AHA1 family.</text>
</comment>
<dbReference type="PANTHER" id="PTHR48125">
    <property type="entry name" value="LP07818P1"/>
    <property type="match status" value="1"/>
</dbReference>
<accession>A0AB34J950</accession>
<feature type="region of interest" description="Disordered" evidence="2">
    <location>
        <begin position="733"/>
        <end position="754"/>
    </location>
</feature>
<dbReference type="Gene3D" id="3.15.10.20">
    <property type="entry name" value="Activator of Hsp90 ATPase Aha1, N-terminal domain"/>
    <property type="match status" value="1"/>
</dbReference>
<evidence type="ECO:0000313" key="5">
    <source>
        <dbReference type="Proteomes" id="UP001515480"/>
    </source>
</evidence>
<dbReference type="Proteomes" id="UP001515480">
    <property type="component" value="Unassembled WGS sequence"/>
</dbReference>
<dbReference type="Gene3D" id="1.25.40.10">
    <property type="entry name" value="Tetratricopeptide repeat domain"/>
    <property type="match status" value="1"/>
</dbReference>
<reference evidence="4 5" key="1">
    <citation type="journal article" date="2024" name="Science">
        <title>Giant polyketide synthase enzymes in the biosynthesis of giant marine polyether toxins.</title>
        <authorList>
            <person name="Fallon T.R."/>
            <person name="Shende V.V."/>
            <person name="Wierzbicki I.H."/>
            <person name="Pendleton A.L."/>
            <person name="Watervoot N.F."/>
            <person name="Auber R.P."/>
            <person name="Gonzalez D.J."/>
            <person name="Wisecaver J.H."/>
            <person name="Moore B.S."/>
        </authorList>
    </citation>
    <scope>NUCLEOTIDE SEQUENCE [LARGE SCALE GENOMIC DNA]</scope>
    <source>
        <strain evidence="4 5">12B1</strain>
    </source>
</reference>
<dbReference type="SMART" id="SM00028">
    <property type="entry name" value="TPR"/>
    <property type="match status" value="3"/>
</dbReference>
<comment type="caution">
    <text evidence="4">The sequence shown here is derived from an EMBL/GenBank/DDBJ whole genome shotgun (WGS) entry which is preliminary data.</text>
</comment>
<feature type="region of interest" description="Disordered" evidence="2">
    <location>
        <begin position="905"/>
        <end position="937"/>
    </location>
</feature>
<evidence type="ECO:0000259" key="3">
    <source>
        <dbReference type="Pfam" id="PF09229"/>
    </source>
</evidence>
<feature type="region of interest" description="Disordered" evidence="2">
    <location>
        <begin position="774"/>
        <end position="817"/>
    </location>
</feature>
<organism evidence="4 5">
    <name type="scientific">Prymnesium parvum</name>
    <name type="common">Toxic golden alga</name>
    <dbReference type="NCBI Taxonomy" id="97485"/>
    <lineage>
        <taxon>Eukaryota</taxon>
        <taxon>Haptista</taxon>
        <taxon>Haptophyta</taxon>
        <taxon>Prymnesiophyceae</taxon>
        <taxon>Prymnesiales</taxon>
        <taxon>Prymnesiaceae</taxon>
        <taxon>Prymnesium</taxon>
    </lineage>
</organism>